<dbReference type="PROSITE" id="PS00086">
    <property type="entry name" value="CYTOCHROME_P450"/>
    <property type="match status" value="1"/>
</dbReference>
<dbReference type="Proteomes" id="UP000594263">
    <property type="component" value="Unplaced"/>
</dbReference>
<evidence type="ECO:0000256" key="7">
    <source>
        <dbReference type="ARBA" id="ARBA00023033"/>
    </source>
</evidence>
<feature type="binding site" description="axial binding residue" evidence="8">
    <location>
        <position position="455"/>
    </location>
    <ligand>
        <name>heme</name>
        <dbReference type="ChEBI" id="CHEBI:30413"/>
    </ligand>
    <ligandPart>
        <name>Fe</name>
        <dbReference type="ChEBI" id="CHEBI:18248"/>
    </ligandPart>
</feature>
<proteinExistence type="inferred from homology"/>
<dbReference type="Gene3D" id="1.10.630.10">
    <property type="entry name" value="Cytochrome P450"/>
    <property type="match status" value="1"/>
</dbReference>
<evidence type="ECO:0000256" key="4">
    <source>
        <dbReference type="ARBA" id="ARBA00022723"/>
    </source>
</evidence>
<dbReference type="Pfam" id="PF00067">
    <property type="entry name" value="p450"/>
    <property type="match status" value="1"/>
</dbReference>
<organism evidence="11 12">
    <name type="scientific">Kalanchoe fedtschenkoi</name>
    <name type="common">Lavender scallops</name>
    <name type="synonym">South American air plant</name>
    <dbReference type="NCBI Taxonomy" id="63787"/>
    <lineage>
        <taxon>Eukaryota</taxon>
        <taxon>Viridiplantae</taxon>
        <taxon>Streptophyta</taxon>
        <taxon>Embryophyta</taxon>
        <taxon>Tracheophyta</taxon>
        <taxon>Spermatophyta</taxon>
        <taxon>Magnoliopsida</taxon>
        <taxon>eudicotyledons</taxon>
        <taxon>Gunneridae</taxon>
        <taxon>Pentapetalae</taxon>
        <taxon>Saxifragales</taxon>
        <taxon>Crassulaceae</taxon>
        <taxon>Kalanchoe</taxon>
    </lineage>
</organism>
<dbReference type="GO" id="GO:0004497">
    <property type="term" value="F:monooxygenase activity"/>
    <property type="evidence" value="ECO:0007669"/>
    <property type="project" value="UniProtKB-KW"/>
</dbReference>
<dbReference type="EnsemblPlants" id="Kaladp0093s0028.1.v1.1">
    <property type="protein sequence ID" value="Kaladp0093s0028.1.v1.1"/>
    <property type="gene ID" value="Kaladp0093s0028.v1.1"/>
</dbReference>
<evidence type="ECO:0000313" key="11">
    <source>
        <dbReference type="EnsemblPlants" id="Kaladp0093s0028.1.v1.1"/>
    </source>
</evidence>
<dbReference type="GO" id="GO:0005506">
    <property type="term" value="F:iron ion binding"/>
    <property type="evidence" value="ECO:0007669"/>
    <property type="project" value="InterPro"/>
</dbReference>
<dbReference type="PRINTS" id="PR00463">
    <property type="entry name" value="EP450I"/>
</dbReference>
<evidence type="ECO:0008006" key="13">
    <source>
        <dbReference type="Google" id="ProtNLM"/>
    </source>
</evidence>
<sequence length="517" mass="58399">MFGVTTELLTTLFAITLTFFIISRFVFGPFRGGKKLPPSPRQWPLLGNLPEYLKAKSKGRWLCDVLEGFDKGIACVRIGSAHLILVSCPKIVLQIVKEQDAIFASRPKNMSSALFSRNYLTAVFPPHGDQWKKMRKILTSEYISPARLRWFHDKRNSEADNLVKWIYNLHDRPVNLRTVSRHYGANVTRKMVFGRRYLGEARADGGPGTLEEEQVMAIFQSLDYSFSFAISDFFPILTGLDLDGQEKQAKEAFAMFNRLHDPIIEERIRKWRNGDVEKVDDFLDIMITLKDSYGKPLLSTEEIKAQVIEIFMASTDNVANSVEWVLAELLSQPELMRKAVKEVDEVVGKERLVQESDIPNLHFLNACARESFRLHPTAYFIPPHVAMADTTVAGYFIPKGSQVNLSRFGVGRNPKVWDDPLVFKPERHMKEASTMPVLTDLNARFISFGLGRRGCVAGNLGSLMTMMLLALLVQGFDWEGEGSLDLMQTGDHTCLALAKPLEAKANPRLPPHLYGTT</sequence>
<keyword evidence="7 9" id="KW-0503">Monooxygenase</keyword>
<accession>A0A7N0UZA3</accession>
<keyword evidence="10" id="KW-0812">Transmembrane</keyword>
<evidence type="ECO:0000256" key="10">
    <source>
        <dbReference type="SAM" id="Phobius"/>
    </source>
</evidence>
<keyword evidence="12" id="KW-1185">Reference proteome</keyword>
<comment type="cofactor">
    <cofactor evidence="1 8">
        <name>heme</name>
        <dbReference type="ChEBI" id="CHEBI:30413"/>
    </cofactor>
</comment>
<dbReference type="InterPro" id="IPR036396">
    <property type="entry name" value="Cyt_P450_sf"/>
</dbReference>
<keyword evidence="6 8" id="KW-0408">Iron</keyword>
<keyword evidence="10" id="KW-0472">Membrane</keyword>
<evidence type="ECO:0000256" key="1">
    <source>
        <dbReference type="ARBA" id="ARBA00001971"/>
    </source>
</evidence>
<evidence type="ECO:0000256" key="9">
    <source>
        <dbReference type="RuleBase" id="RU000461"/>
    </source>
</evidence>
<keyword evidence="3 8" id="KW-0349">Heme</keyword>
<evidence type="ECO:0000256" key="6">
    <source>
        <dbReference type="ARBA" id="ARBA00023004"/>
    </source>
</evidence>
<evidence type="ECO:0000256" key="3">
    <source>
        <dbReference type="ARBA" id="ARBA00022617"/>
    </source>
</evidence>
<evidence type="ECO:0000256" key="5">
    <source>
        <dbReference type="ARBA" id="ARBA00023002"/>
    </source>
</evidence>
<comment type="similarity">
    <text evidence="2 9">Belongs to the cytochrome P450 family.</text>
</comment>
<dbReference type="GO" id="GO:0020037">
    <property type="term" value="F:heme binding"/>
    <property type="evidence" value="ECO:0007669"/>
    <property type="project" value="InterPro"/>
</dbReference>
<dbReference type="PANTHER" id="PTHR47944">
    <property type="entry name" value="CYTOCHROME P450 98A9"/>
    <property type="match status" value="1"/>
</dbReference>
<name>A0A7N0UZA3_KALFE</name>
<dbReference type="InterPro" id="IPR001128">
    <property type="entry name" value="Cyt_P450"/>
</dbReference>
<feature type="transmembrane region" description="Helical" evidence="10">
    <location>
        <begin position="6"/>
        <end position="27"/>
    </location>
</feature>
<keyword evidence="5 9" id="KW-0560">Oxidoreductase</keyword>
<evidence type="ECO:0000256" key="2">
    <source>
        <dbReference type="ARBA" id="ARBA00010617"/>
    </source>
</evidence>
<keyword evidence="4 8" id="KW-0479">Metal-binding</keyword>
<dbReference type="InterPro" id="IPR017972">
    <property type="entry name" value="Cyt_P450_CS"/>
</dbReference>
<dbReference type="SUPFAM" id="SSF48264">
    <property type="entry name" value="Cytochrome P450"/>
    <property type="match status" value="1"/>
</dbReference>
<dbReference type="AlphaFoldDB" id="A0A7N0UZA3"/>
<evidence type="ECO:0000256" key="8">
    <source>
        <dbReference type="PIRSR" id="PIRSR602401-1"/>
    </source>
</evidence>
<reference evidence="11" key="1">
    <citation type="submission" date="2021-01" db="UniProtKB">
        <authorList>
            <consortium name="EnsemblPlants"/>
        </authorList>
    </citation>
    <scope>IDENTIFICATION</scope>
</reference>
<dbReference type="Gramene" id="Kaladp0093s0028.1.v1.1">
    <property type="protein sequence ID" value="Kaladp0093s0028.1.v1.1"/>
    <property type="gene ID" value="Kaladp0093s0028.v1.1"/>
</dbReference>
<evidence type="ECO:0000313" key="12">
    <source>
        <dbReference type="Proteomes" id="UP000594263"/>
    </source>
</evidence>
<dbReference type="PANTHER" id="PTHR47944:SF4">
    <property type="entry name" value="OS09G0441700 PROTEIN"/>
    <property type="match status" value="1"/>
</dbReference>
<dbReference type="GO" id="GO:0016705">
    <property type="term" value="F:oxidoreductase activity, acting on paired donors, with incorporation or reduction of molecular oxygen"/>
    <property type="evidence" value="ECO:0007669"/>
    <property type="project" value="InterPro"/>
</dbReference>
<dbReference type="GO" id="GO:0044550">
    <property type="term" value="P:secondary metabolite biosynthetic process"/>
    <property type="evidence" value="ECO:0007669"/>
    <property type="project" value="UniProtKB-ARBA"/>
</dbReference>
<keyword evidence="10" id="KW-1133">Transmembrane helix</keyword>
<dbReference type="InterPro" id="IPR002401">
    <property type="entry name" value="Cyt_P450_E_grp-I"/>
</dbReference>
<protein>
    <recommendedName>
        <fullName evidence="13">Cytochrome P450</fullName>
    </recommendedName>
</protein>